<reference evidence="2 3" key="1">
    <citation type="submission" date="2016-11" db="EMBL/GenBank/DDBJ databases">
        <authorList>
            <person name="Jaros S."/>
            <person name="Januszkiewicz K."/>
            <person name="Wedrychowicz H."/>
        </authorList>
    </citation>
    <scope>NUCLEOTIDE SEQUENCE [LARGE SCALE GENOMIC DNA]</scope>
    <source>
        <strain evidence="2 3">DSM 16917</strain>
    </source>
</reference>
<dbReference type="STRING" id="299255.SAMN02745129_2734"/>
<evidence type="ECO:0000313" key="2">
    <source>
        <dbReference type="EMBL" id="SHH73535.1"/>
    </source>
</evidence>
<protein>
    <recommendedName>
        <fullName evidence="1">DUF58 domain-containing protein</fullName>
    </recommendedName>
</protein>
<gene>
    <name evidence="2" type="ORF">SAMN02745129_2734</name>
</gene>
<dbReference type="EMBL" id="FQXG01000004">
    <property type="protein sequence ID" value="SHH73535.1"/>
    <property type="molecule type" value="Genomic_DNA"/>
</dbReference>
<dbReference type="Pfam" id="PF01882">
    <property type="entry name" value="DUF58"/>
    <property type="match status" value="1"/>
</dbReference>
<accession>A0A1M5VED6</accession>
<dbReference type="Proteomes" id="UP000184268">
    <property type="component" value="Unassembled WGS sequence"/>
</dbReference>
<dbReference type="PANTHER" id="PTHR33608">
    <property type="entry name" value="BLL2464 PROTEIN"/>
    <property type="match status" value="1"/>
</dbReference>
<keyword evidence="3" id="KW-1185">Reference proteome</keyword>
<name>A0A1M5VED6_9GAMM</name>
<evidence type="ECO:0000259" key="1">
    <source>
        <dbReference type="Pfam" id="PF01882"/>
    </source>
</evidence>
<dbReference type="AlphaFoldDB" id="A0A1M5VED6"/>
<proteinExistence type="predicted"/>
<organism evidence="2 3">
    <name type="scientific">Ferrimonas marina</name>
    <dbReference type="NCBI Taxonomy" id="299255"/>
    <lineage>
        <taxon>Bacteria</taxon>
        <taxon>Pseudomonadati</taxon>
        <taxon>Pseudomonadota</taxon>
        <taxon>Gammaproteobacteria</taxon>
        <taxon>Alteromonadales</taxon>
        <taxon>Ferrimonadaceae</taxon>
        <taxon>Ferrimonas</taxon>
    </lineage>
</organism>
<dbReference type="RefSeq" id="WP_067656511.1">
    <property type="nucleotide sequence ID" value="NZ_FQXG01000004.1"/>
</dbReference>
<dbReference type="OrthoDB" id="9776116at2"/>
<feature type="domain" description="DUF58" evidence="1">
    <location>
        <begin position="51"/>
        <end position="267"/>
    </location>
</feature>
<dbReference type="InterPro" id="IPR002881">
    <property type="entry name" value="DUF58"/>
</dbReference>
<evidence type="ECO:0000313" key="3">
    <source>
        <dbReference type="Proteomes" id="UP000184268"/>
    </source>
</evidence>
<sequence length="302" mass="33533">MDPRIHVDYRQLLSLKGALQGLSLLPRSPSASPLAGQHGSRFRGRGLDFEELRHYRDGDDIRTLDWKVTLRTGKPHVRVFTEERDRSVLILADQRQSLFFASQVTMKSVVAARLASLLGWRALADGDRVGMLLLTDSGCDWFEPQRQSLAWMRALARLAKANQALGAGRADSQPQQLEQALAALQRRQLKAYTLVLISDFDGWQPGCLTRIRHLQRHNEVLTCYLTDPMEQQLPGPFVASDGQQQMAVDPASASLSQRFAEAAADKATALQRAFARRGLPLLQIDTGGDEVGQLKRALGRAS</sequence>
<dbReference type="PANTHER" id="PTHR33608:SF12">
    <property type="entry name" value="DUF58 DOMAIN-CONTAINING PROTEIN"/>
    <property type="match status" value="1"/>
</dbReference>